<feature type="domain" description="DUF834" evidence="2">
    <location>
        <begin position="186"/>
        <end position="223"/>
    </location>
</feature>
<protein>
    <submittedName>
        <fullName evidence="3">OSJNBa0079F16.12 protein</fullName>
    </submittedName>
</protein>
<evidence type="ECO:0000256" key="1">
    <source>
        <dbReference type="SAM" id="MobiDB-lite"/>
    </source>
</evidence>
<reference evidence="4" key="2">
    <citation type="journal article" date="2008" name="Nucleic Acids Res.">
        <title>The rice annotation project database (RAP-DB): 2008 update.</title>
        <authorList>
            <consortium name="The rice annotation project (RAP)"/>
        </authorList>
    </citation>
    <scope>GENOME REANNOTATION</scope>
    <source>
        <strain evidence="4">cv. Nipponbare</strain>
    </source>
</reference>
<feature type="region of interest" description="Disordered" evidence="1">
    <location>
        <begin position="48"/>
        <end position="192"/>
    </location>
</feature>
<dbReference type="Proteomes" id="UP000000763">
    <property type="component" value="Chromosome 4"/>
</dbReference>
<dbReference type="Pfam" id="PF05754">
    <property type="entry name" value="DUF834"/>
    <property type="match status" value="1"/>
</dbReference>
<dbReference type="AlphaFoldDB" id="Q7XX07"/>
<accession>Q7XX07</accession>
<reference evidence="4" key="1">
    <citation type="journal article" date="2005" name="Nature">
        <title>The map-based sequence of the rice genome.</title>
        <authorList>
            <consortium name="International rice genome sequencing project (IRGSP)"/>
            <person name="Matsumoto T."/>
            <person name="Wu J."/>
            <person name="Kanamori H."/>
            <person name="Katayose Y."/>
            <person name="Fujisawa M."/>
            <person name="Namiki N."/>
            <person name="Mizuno H."/>
            <person name="Yamamoto K."/>
            <person name="Antonio B.A."/>
            <person name="Baba T."/>
            <person name="Sakata K."/>
            <person name="Nagamura Y."/>
            <person name="Aoki H."/>
            <person name="Arikawa K."/>
            <person name="Arita K."/>
            <person name="Bito T."/>
            <person name="Chiden Y."/>
            <person name="Fujitsuka N."/>
            <person name="Fukunaka R."/>
            <person name="Hamada M."/>
            <person name="Harada C."/>
            <person name="Hayashi A."/>
            <person name="Hijishita S."/>
            <person name="Honda M."/>
            <person name="Hosokawa S."/>
            <person name="Ichikawa Y."/>
            <person name="Idonuma A."/>
            <person name="Iijima M."/>
            <person name="Ikeda M."/>
            <person name="Ikeno M."/>
            <person name="Ito K."/>
            <person name="Ito S."/>
            <person name="Ito T."/>
            <person name="Ito Y."/>
            <person name="Ito Y."/>
            <person name="Iwabuchi A."/>
            <person name="Kamiya K."/>
            <person name="Karasawa W."/>
            <person name="Kurita K."/>
            <person name="Katagiri S."/>
            <person name="Kikuta A."/>
            <person name="Kobayashi H."/>
            <person name="Kobayashi N."/>
            <person name="Machita K."/>
            <person name="Maehara T."/>
            <person name="Masukawa M."/>
            <person name="Mizubayashi T."/>
            <person name="Mukai Y."/>
            <person name="Nagasaki H."/>
            <person name="Nagata Y."/>
            <person name="Naito S."/>
            <person name="Nakashima M."/>
            <person name="Nakama Y."/>
            <person name="Nakamichi Y."/>
            <person name="Nakamura M."/>
            <person name="Meguro A."/>
            <person name="Negishi M."/>
            <person name="Ohta I."/>
            <person name="Ohta T."/>
            <person name="Okamoto M."/>
            <person name="Ono N."/>
            <person name="Saji S."/>
            <person name="Sakaguchi M."/>
            <person name="Sakai K."/>
            <person name="Shibata M."/>
            <person name="Shimokawa T."/>
            <person name="Song J."/>
            <person name="Takazaki Y."/>
            <person name="Terasawa K."/>
            <person name="Tsugane M."/>
            <person name="Tsuji K."/>
            <person name="Ueda S."/>
            <person name="Waki K."/>
            <person name="Yamagata H."/>
            <person name="Yamamoto M."/>
            <person name="Yamamoto S."/>
            <person name="Yamane H."/>
            <person name="Yoshiki S."/>
            <person name="Yoshihara R."/>
            <person name="Yukawa K."/>
            <person name="Zhong H."/>
            <person name="Yano M."/>
            <person name="Yuan Q."/>
            <person name="Ouyang S."/>
            <person name="Liu J."/>
            <person name="Jones K.M."/>
            <person name="Gansberger K."/>
            <person name="Moffat K."/>
            <person name="Hill J."/>
            <person name="Bera J."/>
            <person name="Fadrosh D."/>
            <person name="Jin S."/>
            <person name="Johri S."/>
            <person name="Kim M."/>
            <person name="Overton L."/>
            <person name="Reardon M."/>
            <person name="Tsitrin T."/>
            <person name="Vuong H."/>
            <person name="Weaver B."/>
            <person name="Ciecko A."/>
            <person name="Tallon L."/>
            <person name="Jackson J."/>
            <person name="Pai G."/>
            <person name="Aken S.V."/>
            <person name="Utterback T."/>
            <person name="Reidmuller S."/>
            <person name="Feldblyum T."/>
            <person name="Hsiao J."/>
            <person name="Zismann V."/>
            <person name="Iobst S."/>
            <person name="de Vazeille A.R."/>
            <person name="Buell C.R."/>
            <person name="Ying K."/>
            <person name="Li Y."/>
            <person name="Lu T."/>
            <person name="Huang Y."/>
            <person name="Zhao Q."/>
            <person name="Feng Q."/>
            <person name="Zhang L."/>
            <person name="Zhu J."/>
            <person name="Weng Q."/>
            <person name="Mu J."/>
            <person name="Lu Y."/>
            <person name="Fan D."/>
            <person name="Liu Y."/>
            <person name="Guan J."/>
            <person name="Zhang Y."/>
            <person name="Yu S."/>
            <person name="Liu X."/>
            <person name="Zhang Y."/>
            <person name="Hong G."/>
            <person name="Han B."/>
            <person name="Choisne N."/>
            <person name="Demange N."/>
            <person name="Orjeda G."/>
            <person name="Samain S."/>
            <person name="Cattolico L."/>
            <person name="Pelletier E."/>
            <person name="Couloux A."/>
            <person name="Segurens B."/>
            <person name="Wincker P."/>
            <person name="D'Hont A."/>
            <person name="Scarpelli C."/>
            <person name="Weissenbach J."/>
            <person name="Salanoubat M."/>
            <person name="Quetier F."/>
            <person name="Yu Y."/>
            <person name="Kim H.R."/>
            <person name="Rambo T."/>
            <person name="Currie J."/>
            <person name="Collura K."/>
            <person name="Luo M."/>
            <person name="Yang T."/>
            <person name="Ammiraju J.S.S."/>
            <person name="Engler F."/>
            <person name="Soderlund C."/>
            <person name="Wing R.A."/>
            <person name="Palmer L.E."/>
            <person name="de la Bastide M."/>
            <person name="Spiegel L."/>
            <person name="Nascimento L."/>
            <person name="Zutavern T."/>
            <person name="O'Shaughnessy A."/>
            <person name="Dike S."/>
            <person name="Dedhia N."/>
            <person name="Preston R."/>
            <person name="Balija V."/>
            <person name="McCombie W.R."/>
            <person name="Chow T."/>
            <person name="Chen H."/>
            <person name="Chung M."/>
            <person name="Chen C."/>
            <person name="Shaw J."/>
            <person name="Wu H."/>
            <person name="Hsiao K."/>
            <person name="Chao Y."/>
            <person name="Chu M."/>
            <person name="Cheng C."/>
            <person name="Hour A."/>
            <person name="Lee P."/>
            <person name="Lin S."/>
            <person name="Lin Y."/>
            <person name="Liou J."/>
            <person name="Liu S."/>
            <person name="Hsing Y."/>
            <person name="Raghuvanshi S."/>
            <person name="Mohanty A."/>
            <person name="Bharti A.K."/>
            <person name="Gaur A."/>
            <person name="Gupta V."/>
            <person name="Kumar D."/>
            <person name="Ravi V."/>
            <person name="Vij S."/>
            <person name="Kapur A."/>
            <person name="Khurana P."/>
            <person name="Khurana P."/>
            <person name="Khurana J.P."/>
            <person name="Tyagi A.K."/>
            <person name="Gaikwad K."/>
            <person name="Singh A."/>
            <person name="Dalal V."/>
            <person name="Srivastava S."/>
            <person name="Dixit A."/>
            <person name="Pal A.K."/>
            <person name="Ghazi I.A."/>
            <person name="Yadav M."/>
            <person name="Pandit A."/>
            <person name="Bhargava A."/>
            <person name="Sureshbabu K."/>
            <person name="Batra K."/>
            <person name="Sharma T.R."/>
            <person name="Mohapatra T."/>
            <person name="Singh N.K."/>
            <person name="Messing J."/>
            <person name="Nelson A.B."/>
            <person name="Fuks G."/>
            <person name="Kavchok S."/>
            <person name="Keizer G."/>
            <person name="Linton E."/>
            <person name="Llaca V."/>
            <person name="Song R."/>
            <person name="Tanyolac B."/>
            <person name="Young S."/>
            <person name="Ho-Il K."/>
            <person name="Hahn J.H."/>
            <person name="Sangsakoo G."/>
            <person name="Vanavichit A."/>
            <person name="de Mattos Luiz.A.T."/>
            <person name="Zimmer P.D."/>
            <person name="Malone G."/>
            <person name="Dellagostin O."/>
            <person name="de Oliveira A.C."/>
            <person name="Bevan M."/>
            <person name="Bancroft I."/>
            <person name="Minx P."/>
            <person name="Cordum H."/>
            <person name="Wilson R."/>
            <person name="Cheng Z."/>
            <person name="Jin W."/>
            <person name="Jiang J."/>
            <person name="Leong S.A."/>
            <person name="Iwama H."/>
            <person name="Gojobori T."/>
            <person name="Itoh T."/>
            <person name="Niimura Y."/>
            <person name="Fujii Y."/>
            <person name="Habara T."/>
            <person name="Sakai H."/>
            <person name="Sato Y."/>
            <person name="Wilson G."/>
            <person name="Kumar K."/>
            <person name="McCouch S."/>
            <person name="Juretic N."/>
            <person name="Hoen D."/>
            <person name="Wright S."/>
            <person name="Bruskiewich R."/>
            <person name="Bureau T."/>
            <person name="Miyao A."/>
            <person name="Hirochika H."/>
            <person name="Nishikawa T."/>
            <person name="Kadowaki K."/>
            <person name="Sugiura M."/>
            <person name="Burr B."/>
            <person name="Sasaki T."/>
        </authorList>
    </citation>
    <scope>NUCLEOTIDE SEQUENCE [LARGE SCALE GENOMIC DNA]</scope>
    <source>
        <strain evidence="4">cv. Nipponbare</strain>
    </source>
</reference>
<gene>
    <name evidence="3" type="primary">OSJNBa0079F16.12</name>
</gene>
<feature type="compositionally biased region" description="Gly residues" evidence="1">
    <location>
        <begin position="331"/>
        <end position="347"/>
    </location>
</feature>
<evidence type="ECO:0000313" key="3">
    <source>
        <dbReference type="EMBL" id="CAD39823.3"/>
    </source>
</evidence>
<feature type="region of interest" description="Disordered" evidence="1">
    <location>
        <begin position="1"/>
        <end position="29"/>
    </location>
</feature>
<feature type="compositionally biased region" description="Basic and acidic residues" evidence="1">
    <location>
        <begin position="55"/>
        <end position="76"/>
    </location>
</feature>
<feature type="compositionally biased region" description="Low complexity" evidence="1">
    <location>
        <begin position="82"/>
        <end position="96"/>
    </location>
</feature>
<organism evidence="3 4">
    <name type="scientific">Oryza sativa subsp. japonica</name>
    <name type="common">Rice</name>
    <dbReference type="NCBI Taxonomy" id="39947"/>
    <lineage>
        <taxon>Eukaryota</taxon>
        <taxon>Viridiplantae</taxon>
        <taxon>Streptophyta</taxon>
        <taxon>Embryophyta</taxon>
        <taxon>Tracheophyta</taxon>
        <taxon>Spermatophyta</taxon>
        <taxon>Magnoliopsida</taxon>
        <taxon>Liliopsida</taxon>
        <taxon>Poales</taxon>
        <taxon>Poaceae</taxon>
        <taxon>BOP clade</taxon>
        <taxon>Oryzoideae</taxon>
        <taxon>Oryzeae</taxon>
        <taxon>Oryzinae</taxon>
        <taxon>Oryza</taxon>
        <taxon>Oryza sativa</taxon>
    </lineage>
</organism>
<evidence type="ECO:0000259" key="2">
    <source>
        <dbReference type="Pfam" id="PF05754"/>
    </source>
</evidence>
<feature type="compositionally biased region" description="Basic and acidic residues" evidence="1">
    <location>
        <begin position="16"/>
        <end position="27"/>
    </location>
</feature>
<dbReference type="EMBL" id="AL731614">
    <property type="protein sequence ID" value="CAD39823.3"/>
    <property type="molecule type" value="Genomic_DNA"/>
</dbReference>
<proteinExistence type="predicted"/>
<feature type="compositionally biased region" description="Basic and acidic residues" evidence="1">
    <location>
        <begin position="115"/>
        <end position="133"/>
    </location>
</feature>
<dbReference type="InterPro" id="IPR008552">
    <property type="entry name" value="DUF834"/>
</dbReference>
<sequence length="398" mass="40716">MDLADISKGAASADTRAPHVSESKGEGARWTWSTRGLGCASTTWMAQIGLSRSGGRGERQPGAQARHEAGPAEPRRGGGKGEAATGCPAPPATARARSAERGGSDPVGRPPAAAARREDAREAANEGEEKGEGGECSPRCTTAKGRPTARNGGDGAPQEDDATELRRRASLGMGQDGLRPRSATEEGGAPADFRRRGAAAEVLLVLAELREATARVGVDRSGGATRLESGAAAERGGSRGYGATEVERGNGAVAELARAAAKLAVAAEQGGGDPSDGKRRPEFAGVWRRAGAAWGRARERVPGPGNKGKWTRGARGCFLWAREGGIEAGRGGIGRRSGAPTWGGGGVNRRRFSRGEWGKSGGGGGDRFHALVGRGEAREPRRRGAKPAAMTAIGVTGG</sequence>
<feature type="region of interest" description="Disordered" evidence="1">
    <location>
        <begin position="331"/>
        <end position="398"/>
    </location>
</feature>
<name>Q7XX07_ORYSJ</name>
<evidence type="ECO:0000313" key="4">
    <source>
        <dbReference type="Proteomes" id="UP000000763"/>
    </source>
</evidence>